<dbReference type="RefSeq" id="WP_146813200.1">
    <property type="nucleotide sequence ID" value="NZ_BJYA01000001.1"/>
</dbReference>
<evidence type="ECO:0000256" key="5">
    <source>
        <dbReference type="SAM" id="Coils"/>
    </source>
</evidence>
<keyword evidence="1" id="KW-0678">Repressor</keyword>
<dbReference type="InterPro" id="IPR009061">
    <property type="entry name" value="DNA-bd_dom_put_sf"/>
</dbReference>
<dbReference type="GO" id="GO:0003700">
    <property type="term" value="F:DNA-binding transcription factor activity"/>
    <property type="evidence" value="ECO:0007669"/>
    <property type="project" value="InterPro"/>
</dbReference>
<keyword evidence="4" id="KW-0804">Transcription</keyword>
<dbReference type="SUPFAM" id="SSF46955">
    <property type="entry name" value="Putative DNA-binding domain"/>
    <property type="match status" value="1"/>
</dbReference>
<evidence type="ECO:0000256" key="3">
    <source>
        <dbReference type="ARBA" id="ARBA00023125"/>
    </source>
</evidence>
<dbReference type="Gene3D" id="1.10.1660.10">
    <property type="match status" value="1"/>
</dbReference>
<keyword evidence="3" id="KW-0238">DNA-binding</keyword>
<comment type="caution">
    <text evidence="7">The sequence shown here is derived from an EMBL/GenBank/DDBJ whole genome shotgun (WGS) entry which is preliminary data.</text>
</comment>
<dbReference type="EMBL" id="BJYA01000001">
    <property type="protein sequence ID" value="GEN44255.1"/>
    <property type="molecule type" value="Genomic_DNA"/>
</dbReference>
<dbReference type="GO" id="GO:0003677">
    <property type="term" value="F:DNA binding"/>
    <property type="evidence" value="ECO:0007669"/>
    <property type="project" value="UniProtKB-KW"/>
</dbReference>
<dbReference type="Pfam" id="PF13411">
    <property type="entry name" value="MerR_1"/>
    <property type="match status" value="1"/>
</dbReference>
<dbReference type="PANTHER" id="PTHR30204">
    <property type="entry name" value="REDOX-CYCLING DRUG-SENSING TRANSCRIPTIONAL ACTIVATOR SOXR"/>
    <property type="match status" value="1"/>
</dbReference>
<evidence type="ECO:0000256" key="2">
    <source>
        <dbReference type="ARBA" id="ARBA00023015"/>
    </source>
</evidence>
<feature type="domain" description="HTH merR-type" evidence="6">
    <location>
        <begin position="3"/>
        <end position="71"/>
    </location>
</feature>
<protein>
    <submittedName>
        <fullName evidence="7">MerR family transcriptional regulator</fullName>
    </submittedName>
</protein>
<feature type="coiled-coil region" evidence="5">
    <location>
        <begin position="86"/>
        <end position="127"/>
    </location>
</feature>
<dbReference type="SMART" id="SM00422">
    <property type="entry name" value="HTH_MERR"/>
    <property type="match status" value="1"/>
</dbReference>
<dbReference type="PRINTS" id="PR00040">
    <property type="entry name" value="HTHMERR"/>
</dbReference>
<gene>
    <name evidence="7" type="ORF">AHA02nite_00310</name>
</gene>
<dbReference type="AlphaFoldDB" id="A0A511VZN4"/>
<evidence type="ECO:0000313" key="7">
    <source>
        <dbReference type="EMBL" id="GEN44255.1"/>
    </source>
</evidence>
<dbReference type="OrthoDB" id="9791488at2"/>
<evidence type="ECO:0000259" key="6">
    <source>
        <dbReference type="PROSITE" id="PS50937"/>
    </source>
</evidence>
<keyword evidence="8" id="KW-1185">Reference proteome</keyword>
<proteinExistence type="predicted"/>
<reference evidence="7 8" key="1">
    <citation type="submission" date="2019-07" db="EMBL/GenBank/DDBJ databases">
        <title>Whole genome shotgun sequence of Alkalibacillus haloalkaliphilus NBRC 103110.</title>
        <authorList>
            <person name="Hosoyama A."/>
            <person name="Uohara A."/>
            <person name="Ohji S."/>
            <person name="Ichikawa N."/>
        </authorList>
    </citation>
    <scope>NUCLEOTIDE SEQUENCE [LARGE SCALE GENOMIC DNA]</scope>
    <source>
        <strain evidence="7 8">NBRC 103110</strain>
    </source>
</reference>
<evidence type="ECO:0000313" key="8">
    <source>
        <dbReference type="Proteomes" id="UP000321440"/>
    </source>
</evidence>
<dbReference type="InterPro" id="IPR047057">
    <property type="entry name" value="MerR_fam"/>
</dbReference>
<organism evidence="7 8">
    <name type="scientific">Alkalibacillus haloalkaliphilus</name>
    <dbReference type="NCBI Taxonomy" id="94136"/>
    <lineage>
        <taxon>Bacteria</taxon>
        <taxon>Bacillati</taxon>
        <taxon>Bacillota</taxon>
        <taxon>Bacilli</taxon>
        <taxon>Bacillales</taxon>
        <taxon>Bacillaceae</taxon>
        <taxon>Alkalibacillus</taxon>
    </lineage>
</organism>
<evidence type="ECO:0000256" key="1">
    <source>
        <dbReference type="ARBA" id="ARBA00022491"/>
    </source>
</evidence>
<name>A0A511VZN4_9BACI</name>
<keyword evidence="5" id="KW-0175">Coiled coil</keyword>
<accession>A0A511VZN4</accession>
<keyword evidence="2" id="KW-0805">Transcription regulation</keyword>
<dbReference type="Proteomes" id="UP000321440">
    <property type="component" value="Unassembled WGS sequence"/>
</dbReference>
<dbReference type="PANTHER" id="PTHR30204:SF69">
    <property type="entry name" value="MERR-FAMILY TRANSCRIPTIONAL REGULATOR"/>
    <property type="match status" value="1"/>
</dbReference>
<dbReference type="PROSITE" id="PS50937">
    <property type="entry name" value="HTH_MERR_2"/>
    <property type="match status" value="1"/>
</dbReference>
<evidence type="ECO:0000256" key="4">
    <source>
        <dbReference type="ARBA" id="ARBA00023163"/>
    </source>
</evidence>
<sequence length="127" mass="15303">MSHYSISELAAQFNVSTRTIRYYEEVGLLQPKRNKSGHRQFTKKEMTQLQLIFRGKKYGFNLEEIKEMVLLFEEDPTGKEQLKRTIEYGEDKIHEVSKRIQELEQMKNEMEQFLQVFHDELNQLEEE</sequence>
<dbReference type="InterPro" id="IPR000551">
    <property type="entry name" value="MerR-type_HTH_dom"/>
</dbReference>